<evidence type="ECO:0000256" key="3">
    <source>
        <dbReference type="SAM" id="MobiDB-lite"/>
    </source>
</evidence>
<dbReference type="Pfam" id="PF00293">
    <property type="entry name" value="NUDIX"/>
    <property type="match status" value="1"/>
</dbReference>
<dbReference type="PROSITE" id="PS51462">
    <property type="entry name" value="NUDIX"/>
    <property type="match status" value="1"/>
</dbReference>
<dbReference type="InterPro" id="IPR000086">
    <property type="entry name" value="NUDIX_hydrolase_dom"/>
</dbReference>
<accession>A0A3E4QS48</accession>
<sequence>MTELDAQIVEDNDVVDEQPMDEEPSLVLGDEDPRDAELHEKILSEETAWRGKILDVRSLEVELPNGRRTGRDIVRHPGAAAVVALTESGKIVLVRQYRTALDRVTVEIPAGKLDPGEDPLDCARRELHEETGFTPRRIRYLTTIATTCGFCDEVIHIYLATQLEFDGADPDDDEFVNVDLVPLQELIDAVLDGKIEDAKTVVGALALDAISHRL</sequence>
<dbReference type="GO" id="GO:0005829">
    <property type="term" value="C:cytosol"/>
    <property type="evidence" value="ECO:0007669"/>
    <property type="project" value="TreeGrafter"/>
</dbReference>
<dbReference type="GO" id="GO:0019693">
    <property type="term" value="P:ribose phosphate metabolic process"/>
    <property type="evidence" value="ECO:0007669"/>
    <property type="project" value="TreeGrafter"/>
</dbReference>
<dbReference type="GO" id="GO:0016787">
    <property type="term" value="F:hydrolase activity"/>
    <property type="evidence" value="ECO:0007669"/>
    <property type="project" value="UniProtKB-KW"/>
</dbReference>
<feature type="compositionally biased region" description="Acidic residues" evidence="3">
    <location>
        <begin position="8"/>
        <end position="30"/>
    </location>
</feature>
<gene>
    <name evidence="5" type="ORF">DXC81_06475</name>
</gene>
<protein>
    <submittedName>
        <fullName evidence="5">NUDIX hydrolase</fullName>
    </submittedName>
</protein>
<comment type="cofactor">
    <cofactor evidence="1">
        <name>Mg(2+)</name>
        <dbReference type="ChEBI" id="CHEBI:18420"/>
    </cofactor>
</comment>
<dbReference type="EMBL" id="QSRJ01000007">
    <property type="protein sequence ID" value="RGL09858.1"/>
    <property type="molecule type" value="Genomic_DNA"/>
</dbReference>
<evidence type="ECO:0000256" key="2">
    <source>
        <dbReference type="ARBA" id="ARBA00022801"/>
    </source>
</evidence>
<evidence type="ECO:0000259" key="4">
    <source>
        <dbReference type="PROSITE" id="PS51462"/>
    </source>
</evidence>
<reference evidence="5 6" key="1">
    <citation type="submission" date="2018-08" db="EMBL/GenBank/DDBJ databases">
        <title>A genome reference for cultivated species of the human gut microbiota.</title>
        <authorList>
            <person name="Zou Y."/>
            <person name="Xue W."/>
            <person name="Luo G."/>
        </authorList>
    </citation>
    <scope>NUCLEOTIDE SEQUENCE [LARGE SCALE GENOMIC DNA]</scope>
    <source>
        <strain evidence="5 6">TF08-14</strain>
    </source>
</reference>
<evidence type="ECO:0000313" key="6">
    <source>
        <dbReference type="Proteomes" id="UP000260943"/>
    </source>
</evidence>
<dbReference type="PROSITE" id="PS00893">
    <property type="entry name" value="NUDIX_BOX"/>
    <property type="match status" value="1"/>
</dbReference>
<feature type="region of interest" description="Disordered" evidence="3">
    <location>
        <begin position="1"/>
        <end position="30"/>
    </location>
</feature>
<dbReference type="GO" id="GO:0006753">
    <property type="term" value="P:nucleoside phosphate metabolic process"/>
    <property type="evidence" value="ECO:0007669"/>
    <property type="project" value="TreeGrafter"/>
</dbReference>
<dbReference type="PANTHER" id="PTHR11839:SF18">
    <property type="entry name" value="NUDIX HYDROLASE DOMAIN-CONTAINING PROTEIN"/>
    <property type="match status" value="1"/>
</dbReference>
<dbReference type="InterPro" id="IPR020084">
    <property type="entry name" value="NUDIX_hydrolase_CS"/>
</dbReference>
<comment type="caution">
    <text evidence="5">The sequence shown here is derived from an EMBL/GenBank/DDBJ whole genome shotgun (WGS) entry which is preliminary data.</text>
</comment>
<feature type="domain" description="Nudix hydrolase" evidence="4">
    <location>
        <begin position="74"/>
        <end position="203"/>
    </location>
</feature>
<dbReference type="RefSeq" id="WP_117679701.1">
    <property type="nucleotide sequence ID" value="NZ_CALJOO010000078.1"/>
</dbReference>
<dbReference type="AlphaFoldDB" id="A0A3E4QS48"/>
<dbReference type="Proteomes" id="UP000260943">
    <property type="component" value="Unassembled WGS sequence"/>
</dbReference>
<name>A0A3E4QS48_9ACTN</name>
<evidence type="ECO:0000256" key="1">
    <source>
        <dbReference type="ARBA" id="ARBA00001946"/>
    </source>
</evidence>
<organism evidence="5 6">
    <name type="scientific">Collinsella tanakaei</name>
    <dbReference type="NCBI Taxonomy" id="626935"/>
    <lineage>
        <taxon>Bacteria</taxon>
        <taxon>Bacillati</taxon>
        <taxon>Actinomycetota</taxon>
        <taxon>Coriobacteriia</taxon>
        <taxon>Coriobacteriales</taxon>
        <taxon>Coriobacteriaceae</taxon>
        <taxon>Collinsella</taxon>
    </lineage>
</organism>
<dbReference type="PANTHER" id="PTHR11839">
    <property type="entry name" value="UDP/ADP-SUGAR PYROPHOSPHATASE"/>
    <property type="match status" value="1"/>
</dbReference>
<keyword evidence="2 5" id="KW-0378">Hydrolase</keyword>
<dbReference type="InterPro" id="IPR015797">
    <property type="entry name" value="NUDIX_hydrolase-like_dom_sf"/>
</dbReference>
<dbReference type="Gene3D" id="3.90.79.10">
    <property type="entry name" value="Nucleoside Triphosphate Pyrophosphohydrolase"/>
    <property type="match status" value="1"/>
</dbReference>
<dbReference type="SUPFAM" id="SSF55811">
    <property type="entry name" value="Nudix"/>
    <property type="match status" value="1"/>
</dbReference>
<evidence type="ECO:0000313" key="5">
    <source>
        <dbReference type="EMBL" id="RGL09858.1"/>
    </source>
</evidence>
<dbReference type="FunFam" id="3.90.79.10:FF:000024">
    <property type="entry name" value="ADP-ribose pyrophosphatase"/>
    <property type="match status" value="1"/>
</dbReference>
<proteinExistence type="predicted"/>